<organism evidence="2 3">
    <name type="scientific">Fervidobacterium nodosum (strain ATCC 35602 / DSM 5306 / Rt17-B1)</name>
    <dbReference type="NCBI Taxonomy" id="381764"/>
    <lineage>
        <taxon>Bacteria</taxon>
        <taxon>Thermotogati</taxon>
        <taxon>Thermotogota</taxon>
        <taxon>Thermotogae</taxon>
        <taxon>Thermotogales</taxon>
        <taxon>Fervidobacteriaceae</taxon>
        <taxon>Fervidobacterium</taxon>
    </lineage>
</organism>
<dbReference type="PANTHER" id="PTHR42731:SF1">
    <property type="entry name" value="RADICAL SAM DOMAIN PROTEIN"/>
    <property type="match status" value="1"/>
</dbReference>
<evidence type="ECO:0000313" key="2">
    <source>
        <dbReference type="EMBL" id="ABS60828.1"/>
    </source>
</evidence>
<accession>A7HLP5</accession>
<dbReference type="CDD" id="cd01335">
    <property type="entry name" value="Radical_SAM"/>
    <property type="match status" value="1"/>
</dbReference>
<dbReference type="eggNOG" id="COG1032">
    <property type="taxonomic scope" value="Bacteria"/>
</dbReference>
<dbReference type="GO" id="GO:0003824">
    <property type="term" value="F:catalytic activity"/>
    <property type="evidence" value="ECO:0007669"/>
    <property type="project" value="InterPro"/>
</dbReference>
<sequence>MHNSERILRFLSENLITVSKPARYIGAEYNSVIKDTSSKDYLRVAFGFPDVYEVGMSHYGLEILYWLANKLDYVYAERVFLPWVDMIELMEKNDIPLFTLETRTPVYELDMLGISLEYELSYTNVLKMLELSRIPIRAEERRDDDPIVVAGGPVAYNCEPIAEAFDAIYIGDGEVNLHKMLRVIYETREMKRYDRLRELAKIEGVYIPIFYEQKGRKIVPKYDFVPERISRNILKDLNSVTPPEKKILPHVESVHDRAVIEISRGCTRGCRFCHAGYVYRPVRERSADEIVKSVKKLIENTGYDEVSLLSLSSLDHSQISEIAEKLVEELKDKKVSISIPSTRVDAFNIKIGEKIAEVRKTGLTFAPEAGSQKMRDAINKQISYDDIINTASEAKRAGWRRIKLYFMVGFPEETEEDIKEIGELIKDIKKLGFSDITASVNLLIPKPHTAFQFAKLQEPEYMSMVRKILGPYRKYGKIDINDGKKSFVEGILSRGDRRLFSVIEKAYKVSYYDEWGEFFSFEKWMNLFNELDISQYIGPYGIEDFPWDHIDSGVSKEFLWNEYQNYFVQATTKDCRKGCTLCGVCLNYPVRNVIMGGNEI</sequence>
<dbReference type="InterPro" id="IPR058240">
    <property type="entry name" value="rSAM_sf"/>
</dbReference>
<dbReference type="Pfam" id="PF04055">
    <property type="entry name" value="Radical_SAM"/>
    <property type="match status" value="1"/>
</dbReference>
<name>A7HLP5_FERNB</name>
<gene>
    <name evidence="2" type="ordered locus">Fnod_0978</name>
</gene>
<dbReference type="Proteomes" id="UP000002415">
    <property type="component" value="Chromosome"/>
</dbReference>
<dbReference type="OrthoDB" id="9806827at2"/>
<reference evidence="2 3" key="2">
    <citation type="journal article" date="2009" name="Proc. Natl. Acad. Sci. U.S.A.">
        <title>On the chimeric nature, thermophilic origin, and phylogenetic placement of the Thermotogales.</title>
        <authorList>
            <person name="Zhaxybayeva O."/>
            <person name="Swithers K.S."/>
            <person name="Lapierre P."/>
            <person name="Fournier G.P."/>
            <person name="Bickhart D.M."/>
            <person name="DeBoy R.T."/>
            <person name="Nelson K.E."/>
            <person name="Nesbo C.L."/>
            <person name="Doolittle W.F."/>
            <person name="Gogarten J.P."/>
            <person name="Noll K.M."/>
        </authorList>
    </citation>
    <scope>NUCLEOTIDE SEQUENCE [LARGE SCALE GENOMIC DNA]</scope>
    <source>
        <strain evidence="3">ATCC 35602 / DSM 5306 / Rt17-B1</strain>
    </source>
</reference>
<protein>
    <submittedName>
        <fullName evidence="2">Radical SAM domain protein</fullName>
    </submittedName>
</protein>
<dbReference type="Gene3D" id="3.80.30.20">
    <property type="entry name" value="tm_1862 like domain"/>
    <property type="match status" value="1"/>
</dbReference>
<dbReference type="RefSeq" id="WP_011994143.1">
    <property type="nucleotide sequence ID" value="NC_009718.1"/>
</dbReference>
<keyword evidence="3" id="KW-1185">Reference proteome</keyword>
<dbReference type="SUPFAM" id="SSF102114">
    <property type="entry name" value="Radical SAM enzymes"/>
    <property type="match status" value="1"/>
</dbReference>
<proteinExistence type="predicted"/>
<dbReference type="Pfam" id="PF19864">
    <property type="entry name" value="Radical_SAM_N2"/>
    <property type="match status" value="1"/>
</dbReference>
<feature type="domain" description="Radical SAM core" evidence="1">
    <location>
        <begin position="252"/>
        <end position="479"/>
    </location>
</feature>
<evidence type="ECO:0000313" key="3">
    <source>
        <dbReference type="Proteomes" id="UP000002415"/>
    </source>
</evidence>
<dbReference type="KEGG" id="fno:Fnod_0978"/>
<dbReference type="InterPro" id="IPR023862">
    <property type="entry name" value="CHP03960_rSAM"/>
</dbReference>
<dbReference type="SFLD" id="SFLDS00029">
    <property type="entry name" value="Radical_SAM"/>
    <property type="match status" value="1"/>
</dbReference>
<dbReference type="AlphaFoldDB" id="A7HLP5"/>
<reference evidence="2 3" key="1">
    <citation type="submission" date="2007-07" db="EMBL/GenBank/DDBJ databases">
        <title>Complete sequence of Fervidobacterium nodosum Rt17-B1.</title>
        <authorList>
            <consortium name="US DOE Joint Genome Institute"/>
            <person name="Copeland A."/>
            <person name="Lucas S."/>
            <person name="Lapidus A."/>
            <person name="Barry K."/>
            <person name="Glavina del Rio T."/>
            <person name="Dalin E."/>
            <person name="Tice H."/>
            <person name="Pitluck S."/>
            <person name="Saunders E."/>
            <person name="Brettin T."/>
            <person name="Bruce D."/>
            <person name="Detter J.C."/>
            <person name="Han C."/>
            <person name="Schmutz J."/>
            <person name="Larimer F."/>
            <person name="Land M."/>
            <person name="Hauser L."/>
            <person name="Kyrpides N."/>
            <person name="Mikhailova N."/>
            <person name="Nelson K."/>
            <person name="Gogarten J.P."/>
            <person name="Noll K."/>
            <person name="Richardson P."/>
        </authorList>
    </citation>
    <scope>NUCLEOTIDE SEQUENCE [LARGE SCALE GENOMIC DNA]</scope>
    <source>
        <strain evidence="3">ATCC 35602 / DSM 5306 / Rt17-B1</strain>
    </source>
</reference>
<evidence type="ECO:0000259" key="1">
    <source>
        <dbReference type="PROSITE" id="PS51918"/>
    </source>
</evidence>
<dbReference type="SMART" id="SM00729">
    <property type="entry name" value="Elp3"/>
    <property type="match status" value="1"/>
</dbReference>
<dbReference type="InterPro" id="IPR007197">
    <property type="entry name" value="rSAM"/>
</dbReference>
<dbReference type="SFLD" id="SFLDG01082">
    <property type="entry name" value="B12-binding_domain_containing"/>
    <property type="match status" value="1"/>
</dbReference>
<dbReference type="PANTHER" id="PTHR42731">
    <property type="entry name" value="SLL1084 PROTEIN"/>
    <property type="match status" value="1"/>
</dbReference>
<dbReference type="NCBIfam" id="TIGR03960">
    <property type="entry name" value="rSAM_fuse_unch"/>
    <property type="match status" value="1"/>
</dbReference>
<dbReference type="InterPro" id="IPR045784">
    <property type="entry name" value="Radical_SAM_N2"/>
</dbReference>
<dbReference type="PROSITE" id="PS51918">
    <property type="entry name" value="RADICAL_SAM"/>
    <property type="match status" value="1"/>
</dbReference>
<dbReference type="GO" id="GO:0051536">
    <property type="term" value="F:iron-sulfur cluster binding"/>
    <property type="evidence" value="ECO:0007669"/>
    <property type="project" value="InterPro"/>
</dbReference>
<dbReference type="InterPro" id="IPR006638">
    <property type="entry name" value="Elp3/MiaA/NifB-like_rSAM"/>
</dbReference>
<dbReference type="HOGENOM" id="CLU_011543_3_2_0"/>
<dbReference type="EMBL" id="CP000771">
    <property type="protein sequence ID" value="ABS60828.1"/>
    <property type="molecule type" value="Genomic_DNA"/>
</dbReference>
<dbReference type="InterPro" id="IPR023404">
    <property type="entry name" value="rSAM_horseshoe"/>
</dbReference>
<dbReference type="STRING" id="381764.Fnod_0978"/>